<dbReference type="CDD" id="cd12254">
    <property type="entry name" value="RRM_hnRNPH_ESRPs_RBM12_like"/>
    <property type="match status" value="1"/>
</dbReference>
<protein>
    <submittedName>
        <fullName evidence="7">RRM domain-containing protein</fullName>
    </submittedName>
</protein>
<sequence>MNGTATEATDGTATSNGETSDELQKFSQKDAACYLRCRGLPYSASESDVRKFFEDWNVVEVSFTSSIDGKPTGECYVQFGTRQDASDAQSKDRQTIGSRYIEVFQVSDIEMEQLMKRLLMKRTMATKGFVRVRGLPYTCTKDQVQQFFQGLTVEEVVFGKEPGLEGRPTGEGFVKFGASEEAERALQLNGQHMGTRYLEIFKSDGAAFEAFKLRSQNNIVPLKALAQSTPDWGPGYGGGYGYGGGGYGYGPGPGDHYGSGYSFGSGYEQRGGGGRPYGRGYNDAPSNRYSPYPNYGGGYGYGGGGGGGRHGGRGNRGGGDYRGGYDDGYGGGGYGGGAGYGGYQDSIVGPTKVYMRGIPFRITAAELERFFAPLVLVDIQIGAMPDGRSSGDGIVEFQTPADARQALSKDRESIGSRYIELFPTVNAKIPSHVNYNSIGGKGGALPRAGGAAAGGGSELSAPSQQYVGHATTDCLICCSNSYSIQGQYGQYGNDYYGYGGAGYGGAAGAGYGASAAAGYGGGAAQDVKPVDYN</sequence>
<evidence type="ECO:0000256" key="2">
    <source>
        <dbReference type="ARBA" id="ARBA00022884"/>
    </source>
</evidence>
<dbReference type="InterPro" id="IPR012677">
    <property type="entry name" value="Nucleotide-bd_a/b_plait_sf"/>
</dbReference>
<reference evidence="7" key="1">
    <citation type="submission" date="2022-11" db="UniProtKB">
        <authorList>
            <consortium name="WormBaseParasite"/>
        </authorList>
    </citation>
    <scope>IDENTIFICATION</scope>
</reference>
<evidence type="ECO:0000313" key="7">
    <source>
        <dbReference type="WBParaSite" id="scf7180000420190.g4878"/>
    </source>
</evidence>
<keyword evidence="1" id="KW-0677">Repeat</keyword>
<feature type="domain" description="RRM" evidence="5">
    <location>
        <begin position="33"/>
        <end position="108"/>
    </location>
</feature>
<evidence type="ECO:0000256" key="1">
    <source>
        <dbReference type="ARBA" id="ARBA00022737"/>
    </source>
</evidence>
<keyword evidence="6" id="KW-1185">Reference proteome</keyword>
<dbReference type="SMART" id="SM00360">
    <property type="entry name" value="RRM"/>
    <property type="match status" value="3"/>
</dbReference>
<feature type="compositionally biased region" description="Low complexity" evidence="4">
    <location>
        <begin position="1"/>
        <end position="14"/>
    </location>
</feature>
<dbReference type="AlphaFoldDB" id="A0A915NTM9"/>
<feature type="region of interest" description="Disordered" evidence="4">
    <location>
        <begin position="1"/>
        <end position="23"/>
    </location>
</feature>
<dbReference type="Proteomes" id="UP000887560">
    <property type="component" value="Unplaced"/>
</dbReference>
<dbReference type="InterPro" id="IPR050666">
    <property type="entry name" value="ESRP"/>
</dbReference>
<dbReference type="SUPFAM" id="SSF54928">
    <property type="entry name" value="RNA-binding domain, RBD"/>
    <property type="match status" value="3"/>
</dbReference>
<name>A0A915NTM9_9BILA</name>
<feature type="domain" description="RRM" evidence="5">
    <location>
        <begin position="351"/>
        <end position="426"/>
    </location>
</feature>
<keyword evidence="2 3" id="KW-0694">RNA-binding</keyword>
<dbReference type="Gene3D" id="3.30.70.330">
    <property type="match status" value="3"/>
</dbReference>
<organism evidence="6 7">
    <name type="scientific">Meloidogyne floridensis</name>
    <dbReference type="NCBI Taxonomy" id="298350"/>
    <lineage>
        <taxon>Eukaryota</taxon>
        <taxon>Metazoa</taxon>
        <taxon>Ecdysozoa</taxon>
        <taxon>Nematoda</taxon>
        <taxon>Chromadorea</taxon>
        <taxon>Rhabditida</taxon>
        <taxon>Tylenchina</taxon>
        <taxon>Tylenchomorpha</taxon>
        <taxon>Tylenchoidea</taxon>
        <taxon>Meloidogynidae</taxon>
        <taxon>Meloidogyninae</taxon>
        <taxon>Meloidogyne</taxon>
    </lineage>
</organism>
<evidence type="ECO:0000313" key="6">
    <source>
        <dbReference type="Proteomes" id="UP000887560"/>
    </source>
</evidence>
<dbReference type="InterPro" id="IPR035979">
    <property type="entry name" value="RBD_domain_sf"/>
</dbReference>
<proteinExistence type="predicted"/>
<dbReference type="GO" id="GO:0003723">
    <property type="term" value="F:RNA binding"/>
    <property type="evidence" value="ECO:0007669"/>
    <property type="project" value="UniProtKB-UniRule"/>
</dbReference>
<evidence type="ECO:0000259" key="5">
    <source>
        <dbReference type="PROSITE" id="PS50102"/>
    </source>
</evidence>
<accession>A0A915NTM9</accession>
<dbReference type="PANTHER" id="PTHR13976">
    <property type="entry name" value="HETEROGENEOUS NUCLEAR RIBONUCLEOPROTEIN-RELATED"/>
    <property type="match status" value="1"/>
</dbReference>
<evidence type="ECO:0000256" key="4">
    <source>
        <dbReference type="SAM" id="MobiDB-lite"/>
    </source>
</evidence>
<dbReference type="WBParaSite" id="scf7180000420190.g4878">
    <property type="protein sequence ID" value="scf7180000420190.g4878"/>
    <property type="gene ID" value="scf7180000420190.g4878"/>
</dbReference>
<feature type="domain" description="RRM" evidence="5">
    <location>
        <begin position="128"/>
        <end position="205"/>
    </location>
</feature>
<evidence type="ECO:0000256" key="3">
    <source>
        <dbReference type="PROSITE-ProRule" id="PRU00176"/>
    </source>
</evidence>
<dbReference type="PROSITE" id="PS50102">
    <property type="entry name" value="RRM"/>
    <property type="match status" value="3"/>
</dbReference>
<dbReference type="InterPro" id="IPR000504">
    <property type="entry name" value="RRM_dom"/>
</dbReference>
<dbReference type="Pfam" id="PF00076">
    <property type="entry name" value="RRM_1"/>
    <property type="match status" value="3"/>
</dbReference>